<dbReference type="Gene3D" id="2.170.160.10">
    <property type="entry name" value="Endo-1,4-beta-glucanase f. Domain 2"/>
    <property type="match status" value="1"/>
</dbReference>
<proteinExistence type="predicted"/>
<dbReference type="GO" id="GO:0030247">
    <property type="term" value="F:polysaccharide binding"/>
    <property type="evidence" value="ECO:0007669"/>
    <property type="project" value="UniProtKB-UniRule"/>
</dbReference>
<dbReference type="PRINTS" id="PR00844">
    <property type="entry name" value="GLHYDRLASE48"/>
</dbReference>
<dbReference type="Proteomes" id="UP000198217">
    <property type="component" value="Chromosome I"/>
</dbReference>
<dbReference type="Gene3D" id="1.50.10.10">
    <property type="match status" value="1"/>
</dbReference>
<dbReference type="InterPro" id="IPR008965">
    <property type="entry name" value="CBM2/CBM3_carb-bd_dom_sf"/>
</dbReference>
<evidence type="ECO:0000256" key="2">
    <source>
        <dbReference type="ARBA" id="ARBA00022801"/>
    </source>
</evidence>
<evidence type="ECO:0000256" key="1">
    <source>
        <dbReference type="ARBA" id="ARBA00022729"/>
    </source>
</evidence>
<dbReference type="Pfam" id="PF02011">
    <property type="entry name" value="Glyco_hydro_48"/>
    <property type="match status" value="1"/>
</dbReference>
<evidence type="ECO:0000256" key="4">
    <source>
        <dbReference type="ARBA" id="ARBA00023277"/>
    </source>
</evidence>
<sequence length="1049" mass="112154">MAHCRSTASRSQLARARVAEGIRQVRHGTRASPANAAPVTGVDRRTPARAGATTIPGACVPLVGAGAPPGFRAPGLVRGDTAHMRNLARRRRLAMVAVTALAVGGVTLPAGAAQAAPACDVVYATNDWNTGFTANVTIRNLGDPINGWTLKFTFPGNQRVTQGWSARWSQTGNEVTATNEAWNGNLGTGASTSIGFNGSYSGSNPKPTSFSVNGVTCGGTPQQPPTVALSVPAGPFEAPADVPLTATASDPDGTISKVEFYRNGLLVNTDTTAPYGYTLEDLPAGDYTVQAKAYDNANLTATAERAFTVTPASGPVLVATPSSVSVTEGASAAVNLKLSAAPTANVPVTVARTGDADITVSPTTVTLTPSNWNTGVNVTVAAAEDADTVGGTATLTASATGYAPLAITATEIDNDTPGGDNEYVERFLTQYGKIKNSGYFSPEGVPYHSIETLIVEAPDHGHETTSEAFSFWLWLEAQYGRVTQNWAPFNNAWTVMEKYIIPSHADQPTAGAAGTPQYAAEHDLPSQYPSQLEPSVPVGQDPLRSELQSTYGTGDIYGMHWLLDVDNTYGYGRCGDGTTRPAYINTFQRGTQESVWETVPQPSCDTFAHGGQYGYLDLFVKESNAPAKQWKYTNAPDADARAVQAAYWALTWAKEQGKAADVAATVAKAAKMGDYLRYAMFDKYFKKIGNCVGASACPAGTGRESAHYLMSWYYAWGGAYETNQNWSWRIGSSHNHFGYQNPFAAWALTNVAELKPKSPTAVDDWTRSFERQLEFYTWLQSAEGGIAGGATNSWGGHYGQPPAGTSTFYGMFYDVDPVYNDPPSNQWFGMQAWSMQRIAELYLQTGNTRAKALLDKWVPWAIANTTLGANWSIPSDMTWSGQPTTWNPSNPQPNTNLHVEVTTRGQDVGVAAAYARTLIAYAARSGNTAAKDTAKGLLDALHAASDAQGVSTTEKRGDYRRFDDVYDASTGQGLYVPPGWTGTMANGDAIAAGKSFVDIRSFYKNDPAWPKVQAYLDGGPEPTFNYHRFWAQADVAMAYADYGNLFPNG</sequence>
<name>A0A1C5HD23_9ACTN</name>
<dbReference type="InterPro" id="IPR013783">
    <property type="entry name" value="Ig-like_fold"/>
</dbReference>
<dbReference type="InterPro" id="IPR000556">
    <property type="entry name" value="Glyco_hydro_48F"/>
</dbReference>
<dbReference type="InterPro" id="IPR023309">
    <property type="entry name" value="Endo-1-4-beta-glucanase_dom2"/>
</dbReference>
<evidence type="ECO:0000256" key="8">
    <source>
        <dbReference type="SAM" id="MobiDB-lite"/>
    </source>
</evidence>
<dbReference type="GO" id="GO:0008810">
    <property type="term" value="F:cellulase activity"/>
    <property type="evidence" value="ECO:0007669"/>
    <property type="project" value="InterPro"/>
</dbReference>
<feature type="region of interest" description="Disordered" evidence="8">
    <location>
        <begin position="22"/>
        <end position="45"/>
    </location>
</feature>
<dbReference type="InterPro" id="IPR012341">
    <property type="entry name" value="6hp_glycosidase-like_sf"/>
</dbReference>
<accession>A0A1C5HD23</accession>
<dbReference type="Pfam" id="PF17957">
    <property type="entry name" value="Big_7"/>
    <property type="match status" value="1"/>
</dbReference>
<feature type="transmembrane region" description="Helical" evidence="9">
    <location>
        <begin position="93"/>
        <end position="112"/>
    </location>
</feature>
<dbReference type="SUPFAM" id="SSF48208">
    <property type="entry name" value="Six-hairpin glycosidases"/>
    <property type="match status" value="1"/>
</dbReference>
<dbReference type="Gene3D" id="2.60.40.10">
    <property type="entry name" value="Immunoglobulins"/>
    <property type="match status" value="1"/>
</dbReference>
<gene>
    <name evidence="11" type="ORF">GA0070609_1391</name>
</gene>
<organism evidence="11 12">
    <name type="scientific">Micromonospora echinaurantiaca</name>
    <dbReference type="NCBI Taxonomy" id="47857"/>
    <lineage>
        <taxon>Bacteria</taxon>
        <taxon>Bacillati</taxon>
        <taxon>Actinomycetota</taxon>
        <taxon>Actinomycetes</taxon>
        <taxon>Micromonosporales</taxon>
        <taxon>Micromonosporaceae</taxon>
        <taxon>Micromonospora</taxon>
    </lineage>
</organism>
<evidence type="ECO:0000256" key="6">
    <source>
        <dbReference type="ARBA" id="ARBA00023326"/>
    </source>
</evidence>
<dbReference type="EMBL" id="LT607750">
    <property type="protein sequence ID" value="SCG43916.1"/>
    <property type="molecule type" value="Genomic_DNA"/>
</dbReference>
<keyword evidence="9" id="KW-1133">Transmembrane helix</keyword>
<dbReference type="AlphaFoldDB" id="A0A1C5HD23"/>
<keyword evidence="3" id="KW-0136">Cellulose degradation</keyword>
<dbReference type="SUPFAM" id="SSF49384">
    <property type="entry name" value="Carbohydrate-binding domain"/>
    <property type="match status" value="1"/>
</dbReference>
<keyword evidence="9" id="KW-0472">Membrane</keyword>
<protein>
    <submittedName>
        <fullName evidence="11">Cellulose 1,4-beta-cellobiosidase</fullName>
    </submittedName>
</protein>
<keyword evidence="1" id="KW-0732">Signal</keyword>
<dbReference type="PROSITE" id="PS00561">
    <property type="entry name" value="CBM2_A"/>
    <property type="match status" value="1"/>
</dbReference>
<dbReference type="InterPro" id="IPR008928">
    <property type="entry name" value="6-hairpin_glycosidase_sf"/>
</dbReference>
<dbReference type="Gene3D" id="2.60.40.290">
    <property type="match status" value="1"/>
</dbReference>
<evidence type="ECO:0000256" key="5">
    <source>
        <dbReference type="ARBA" id="ARBA00023295"/>
    </source>
</evidence>
<keyword evidence="4" id="KW-0119">Carbohydrate metabolism</keyword>
<evidence type="ECO:0000259" key="10">
    <source>
        <dbReference type="PROSITE" id="PS51173"/>
    </source>
</evidence>
<dbReference type="Gene3D" id="4.10.870.10">
    <property type="entry name" value="Endo-1,4-beta-glucanase f. Domain 3"/>
    <property type="match status" value="1"/>
</dbReference>
<dbReference type="InterPro" id="IPR001919">
    <property type="entry name" value="CBD2"/>
</dbReference>
<keyword evidence="9" id="KW-0812">Transmembrane</keyword>
<evidence type="ECO:0000313" key="12">
    <source>
        <dbReference type="Proteomes" id="UP000198217"/>
    </source>
</evidence>
<dbReference type="GO" id="GO:0030245">
    <property type="term" value="P:cellulose catabolic process"/>
    <property type="evidence" value="ECO:0007669"/>
    <property type="project" value="UniProtKB-KW"/>
</dbReference>
<feature type="active site" description="Nucleophile" evidence="7">
    <location>
        <position position="637"/>
    </location>
</feature>
<dbReference type="InterPro" id="IPR012291">
    <property type="entry name" value="CBM2_carb-bd_dom_sf"/>
</dbReference>
<keyword evidence="2" id="KW-0378">Hydrolase</keyword>
<evidence type="ECO:0000256" key="3">
    <source>
        <dbReference type="ARBA" id="ARBA00023001"/>
    </source>
</evidence>
<evidence type="ECO:0000313" key="11">
    <source>
        <dbReference type="EMBL" id="SCG43916.1"/>
    </source>
</evidence>
<dbReference type="SMART" id="SM00637">
    <property type="entry name" value="CBD_II"/>
    <property type="match status" value="1"/>
</dbReference>
<evidence type="ECO:0000256" key="7">
    <source>
        <dbReference type="PIRSR" id="PIRSR600556-1"/>
    </source>
</evidence>
<evidence type="ECO:0000256" key="9">
    <source>
        <dbReference type="SAM" id="Phobius"/>
    </source>
</evidence>
<reference evidence="11 12" key="1">
    <citation type="submission" date="2016-06" db="EMBL/GenBank/DDBJ databases">
        <authorList>
            <person name="Kjaerup R.B."/>
            <person name="Dalgaard T.S."/>
            <person name="Juul-Madsen H.R."/>
        </authorList>
    </citation>
    <scope>NUCLEOTIDE SEQUENCE [LARGE SCALE GENOMIC DNA]</scope>
    <source>
        <strain evidence="11 12">DSM 43904</strain>
    </source>
</reference>
<dbReference type="InterPro" id="IPR027390">
    <property type="entry name" value="Endoglucanase_F_dom3"/>
</dbReference>
<dbReference type="InterPro" id="IPR018366">
    <property type="entry name" value="CBM2_CS"/>
</dbReference>
<keyword evidence="6" id="KW-0624">Polysaccharide degradation</keyword>
<dbReference type="PROSITE" id="PS51173">
    <property type="entry name" value="CBM2"/>
    <property type="match status" value="1"/>
</dbReference>
<feature type="active site" description="Proton donor" evidence="7">
    <location>
        <position position="467"/>
    </location>
</feature>
<feature type="domain" description="CBM2" evidence="10">
    <location>
        <begin position="112"/>
        <end position="220"/>
    </location>
</feature>
<dbReference type="Pfam" id="PF00553">
    <property type="entry name" value="CBM_2"/>
    <property type="match status" value="1"/>
</dbReference>
<keyword evidence="12" id="KW-1185">Reference proteome</keyword>
<keyword evidence="5" id="KW-0326">Glycosidase</keyword>